<sequence length="385" mass="42347">MKIPQTTNVGAYYANEENGQWQPNGVIIDSGVGGGVVGSGDAGVHRPPVYPVHIPRGHIPAGYVMAGAFYPPAGAYPVPAPPQDDFEDYMWMENEEEFDKQVMQQLEEEALMEQCIEAMLEDEQRERNRPNANGHPQYPTTSNGTGLSLEETVSRSTLNPLAAEFVPTARLQPPPVQERTETTDPPLVEPTKSPDEPQTQASAESKDNVDAPEDKAEVIEPSTQETPEVSANVHIEKDKRPKEKDAKKDTKPKVDVKKAAVKQQDGKTKVTKPQSVKSEPRVTQKKKEPAKIVKSEVKVEEKEEVAPTEAPKPQQTPTEEVATPGFKPINYAAAARATKPKKPSSPPVEVPLTTIKPEKERKPEKKTEKTAPKPEKVTQRKNSAK</sequence>
<feature type="compositionally biased region" description="Basic and acidic residues" evidence="4">
    <location>
        <begin position="278"/>
        <end position="305"/>
    </location>
</feature>
<feature type="compositionally biased region" description="Basic and acidic residues" evidence="4">
    <location>
        <begin position="356"/>
        <end position="378"/>
    </location>
</feature>
<organism evidence="5 6">
    <name type="scientific">Chilo suppressalis</name>
    <name type="common">Asiatic rice borer moth</name>
    <dbReference type="NCBI Taxonomy" id="168631"/>
    <lineage>
        <taxon>Eukaryota</taxon>
        <taxon>Metazoa</taxon>
        <taxon>Ecdysozoa</taxon>
        <taxon>Arthropoda</taxon>
        <taxon>Hexapoda</taxon>
        <taxon>Insecta</taxon>
        <taxon>Pterygota</taxon>
        <taxon>Neoptera</taxon>
        <taxon>Endopterygota</taxon>
        <taxon>Lepidoptera</taxon>
        <taxon>Glossata</taxon>
        <taxon>Ditrysia</taxon>
        <taxon>Pyraloidea</taxon>
        <taxon>Crambidae</taxon>
        <taxon>Crambinae</taxon>
        <taxon>Chilo</taxon>
    </lineage>
</organism>
<reference evidence="5" key="1">
    <citation type="submission" date="2021-12" db="EMBL/GenBank/DDBJ databases">
        <authorList>
            <person name="King R."/>
        </authorList>
    </citation>
    <scope>NUCLEOTIDE SEQUENCE</scope>
</reference>
<keyword evidence="2" id="KW-0832">Ubl conjugation</keyword>
<feature type="region of interest" description="Disordered" evidence="4">
    <location>
        <begin position="127"/>
        <end position="385"/>
    </location>
</feature>
<feature type="compositionally biased region" description="Basic and acidic residues" evidence="4">
    <location>
        <begin position="204"/>
        <end position="218"/>
    </location>
</feature>
<evidence type="ECO:0000256" key="1">
    <source>
        <dbReference type="ARBA" id="ARBA00006858"/>
    </source>
</evidence>
<dbReference type="PANTHER" id="PTHR13154">
    <property type="entry name" value="POLYADENYLATE-BINDING PROTEIN-INTERACTING PROTEIN 2"/>
    <property type="match status" value="1"/>
</dbReference>
<evidence type="ECO:0000256" key="4">
    <source>
        <dbReference type="SAM" id="MobiDB-lite"/>
    </source>
</evidence>
<dbReference type="InterPro" id="IPR040396">
    <property type="entry name" value="PAIP2-like"/>
</dbReference>
<keyword evidence="3" id="KW-0810">Translation regulation</keyword>
<evidence type="ECO:0000256" key="3">
    <source>
        <dbReference type="ARBA" id="ARBA00022845"/>
    </source>
</evidence>
<dbReference type="EMBL" id="OU963920">
    <property type="protein sequence ID" value="CAH0404157.1"/>
    <property type="molecule type" value="Genomic_DNA"/>
</dbReference>
<proteinExistence type="inferred from homology"/>
<dbReference type="Proteomes" id="UP001153292">
    <property type="component" value="Chromosome 27"/>
</dbReference>
<dbReference type="Pfam" id="PF07145">
    <property type="entry name" value="PAM2"/>
    <property type="match status" value="1"/>
</dbReference>
<protein>
    <recommendedName>
        <fullName evidence="7">Ataxin-2 C-terminal domain-containing protein</fullName>
    </recommendedName>
</protein>
<evidence type="ECO:0000313" key="5">
    <source>
        <dbReference type="EMBL" id="CAH0404157.1"/>
    </source>
</evidence>
<dbReference type="PANTHER" id="PTHR13154:SF6">
    <property type="entry name" value="GEO05078P1"/>
    <property type="match status" value="1"/>
</dbReference>
<evidence type="ECO:0000256" key="2">
    <source>
        <dbReference type="ARBA" id="ARBA00022843"/>
    </source>
</evidence>
<keyword evidence="6" id="KW-1185">Reference proteome</keyword>
<evidence type="ECO:0000313" key="6">
    <source>
        <dbReference type="Proteomes" id="UP001153292"/>
    </source>
</evidence>
<feature type="compositionally biased region" description="Basic and acidic residues" evidence="4">
    <location>
        <begin position="234"/>
        <end position="268"/>
    </location>
</feature>
<gene>
    <name evidence="5" type="ORF">CHILSU_LOCUS7471</name>
</gene>
<evidence type="ECO:0008006" key="7">
    <source>
        <dbReference type="Google" id="ProtNLM"/>
    </source>
</evidence>
<accession>A0ABN8B6Z8</accession>
<dbReference type="InterPro" id="IPR009818">
    <property type="entry name" value="PAM2_motif"/>
</dbReference>
<comment type="similarity">
    <text evidence="1">Belongs to the PAIP2 family.</text>
</comment>
<name>A0ABN8B6Z8_CHISP</name>